<dbReference type="Proteomes" id="UP000095283">
    <property type="component" value="Unplaced"/>
</dbReference>
<accession>A0A1I7XH32</accession>
<name>A0A1I7XH32_HETBA</name>
<keyword evidence="2" id="KW-1185">Reference proteome</keyword>
<sequence>MMAISFFQAFNPLRTHTDVFVPSEKEDTSDDSGEGERESPPAVVVQDEVITQATTNRRPTIQPATTPDPTATQSPFHHMLKPGIFAGKRFTYVLSFSLYML</sequence>
<proteinExistence type="predicted"/>
<feature type="compositionally biased region" description="Low complexity" evidence="1">
    <location>
        <begin position="59"/>
        <end position="75"/>
    </location>
</feature>
<evidence type="ECO:0000256" key="1">
    <source>
        <dbReference type="SAM" id="MobiDB-lite"/>
    </source>
</evidence>
<feature type="region of interest" description="Disordered" evidence="1">
    <location>
        <begin position="18"/>
        <end position="75"/>
    </location>
</feature>
<reference evidence="3" key="1">
    <citation type="submission" date="2016-11" db="UniProtKB">
        <authorList>
            <consortium name="WormBaseParasite"/>
        </authorList>
    </citation>
    <scope>IDENTIFICATION</scope>
</reference>
<organism evidence="2 3">
    <name type="scientific">Heterorhabditis bacteriophora</name>
    <name type="common">Entomopathogenic nematode worm</name>
    <dbReference type="NCBI Taxonomy" id="37862"/>
    <lineage>
        <taxon>Eukaryota</taxon>
        <taxon>Metazoa</taxon>
        <taxon>Ecdysozoa</taxon>
        <taxon>Nematoda</taxon>
        <taxon>Chromadorea</taxon>
        <taxon>Rhabditida</taxon>
        <taxon>Rhabditina</taxon>
        <taxon>Rhabditomorpha</taxon>
        <taxon>Strongyloidea</taxon>
        <taxon>Heterorhabditidae</taxon>
        <taxon>Heterorhabditis</taxon>
    </lineage>
</organism>
<protein>
    <submittedName>
        <fullName evidence="3">Secreted protein</fullName>
    </submittedName>
</protein>
<evidence type="ECO:0000313" key="3">
    <source>
        <dbReference type="WBParaSite" id="Hba_16622"/>
    </source>
</evidence>
<dbReference type="WBParaSite" id="Hba_16622">
    <property type="protein sequence ID" value="Hba_16622"/>
    <property type="gene ID" value="Hba_16622"/>
</dbReference>
<dbReference type="AlphaFoldDB" id="A0A1I7XH32"/>
<evidence type="ECO:0000313" key="2">
    <source>
        <dbReference type="Proteomes" id="UP000095283"/>
    </source>
</evidence>
<feature type="compositionally biased region" description="Polar residues" evidence="1">
    <location>
        <begin position="49"/>
        <end position="58"/>
    </location>
</feature>